<protein>
    <submittedName>
        <fullName evidence="5">Protein-N(5)-glutamine methyltransferase PrmB, methylates LSU ribosomal protein L3p</fullName>
    </submittedName>
</protein>
<evidence type="ECO:0000256" key="3">
    <source>
        <dbReference type="ARBA" id="ARBA00022691"/>
    </source>
</evidence>
<organism evidence="5">
    <name type="scientific">uncultured Thiotrichaceae bacterium</name>
    <dbReference type="NCBI Taxonomy" id="298394"/>
    <lineage>
        <taxon>Bacteria</taxon>
        <taxon>Pseudomonadati</taxon>
        <taxon>Pseudomonadota</taxon>
        <taxon>Gammaproteobacteria</taxon>
        <taxon>Thiotrichales</taxon>
        <taxon>Thiotrichaceae</taxon>
        <taxon>environmental samples</taxon>
    </lineage>
</organism>
<keyword evidence="2 5" id="KW-0808">Transferase</keyword>
<dbReference type="Pfam" id="PF05175">
    <property type="entry name" value="MTS"/>
    <property type="match status" value="1"/>
</dbReference>
<evidence type="ECO:0000256" key="1">
    <source>
        <dbReference type="ARBA" id="ARBA00022603"/>
    </source>
</evidence>
<dbReference type="PROSITE" id="PS00092">
    <property type="entry name" value="N6_MTASE"/>
    <property type="match status" value="1"/>
</dbReference>
<dbReference type="GO" id="GO:0032259">
    <property type="term" value="P:methylation"/>
    <property type="evidence" value="ECO:0007669"/>
    <property type="project" value="UniProtKB-KW"/>
</dbReference>
<dbReference type="InterPro" id="IPR007848">
    <property type="entry name" value="Small_mtfrase_dom"/>
</dbReference>
<sequence length="300" mass="33786">MQKDWAEEVKQMRTIRDLIRWGASRFMEAELSFSHGMASALDEAAYLVLHTLHLPVDTPDMYFNSRITPTECEKVGNILLRRVEERKPAAYLTNEGWFAGLPFYVDERVLIPRSPLAEWVEKQFYPWAEPSQVHNILDLCTGSGCIGIACAYAFTHARVDLSDVSMDALEVAQGNIKRHGAQNNVQVVHSDLFDQLDGKRYDIIVSNPPYVDAEDLAAMSAEFQHEPVLGLEAGQNGLSIAHRILREARKHLTDHGILIVEVGNSQYALEAAYPQLPFNWLEFENGGDGVFMLTAEQLDQ</sequence>
<reference evidence="5" key="1">
    <citation type="submission" date="2020-01" db="EMBL/GenBank/DDBJ databases">
        <authorList>
            <person name="Meier V. D."/>
            <person name="Meier V D."/>
        </authorList>
    </citation>
    <scope>NUCLEOTIDE SEQUENCE</scope>
    <source>
        <strain evidence="5">HLG_WM_MAG_08</strain>
    </source>
</reference>
<dbReference type="NCBIfam" id="TIGR00536">
    <property type="entry name" value="hemK_fam"/>
    <property type="match status" value="1"/>
</dbReference>
<evidence type="ECO:0000313" key="5">
    <source>
        <dbReference type="EMBL" id="CAA6826225.1"/>
    </source>
</evidence>
<dbReference type="PIRSF" id="PIRSF037167">
    <property type="entry name" value="Mtase_YfcB_prd"/>
    <property type="match status" value="1"/>
</dbReference>
<dbReference type="Gene3D" id="3.40.50.150">
    <property type="entry name" value="Vaccinia Virus protein VP39"/>
    <property type="match status" value="1"/>
</dbReference>
<dbReference type="PANTHER" id="PTHR47806:SF1">
    <property type="entry name" value="RIBOSOMAL PROTEIN UL3 GLUTAMINE METHYLTRANSFERASE"/>
    <property type="match status" value="1"/>
</dbReference>
<proteinExistence type="inferred from homology"/>
<feature type="non-terminal residue" evidence="5">
    <location>
        <position position="300"/>
    </location>
</feature>
<dbReference type="CDD" id="cd02440">
    <property type="entry name" value="AdoMet_MTases"/>
    <property type="match status" value="1"/>
</dbReference>
<dbReference type="NCBIfam" id="TIGR03533">
    <property type="entry name" value="L3_gln_methyl"/>
    <property type="match status" value="1"/>
</dbReference>
<dbReference type="Gene3D" id="1.10.8.10">
    <property type="entry name" value="DNA helicase RuvA subunit, C-terminal domain"/>
    <property type="match status" value="1"/>
</dbReference>
<dbReference type="GO" id="GO:0036009">
    <property type="term" value="F:protein-glutamine N-methyltransferase activity"/>
    <property type="evidence" value="ECO:0007669"/>
    <property type="project" value="InterPro"/>
</dbReference>
<dbReference type="InterPro" id="IPR002052">
    <property type="entry name" value="DNA_methylase_N6_adenine_CS"/>
</dbReference>
<dbReference type="HAMAP" id="MF_02125">
    <property type="entry name" value="L3_methyltr_PrmB"/>
    <property type="match status" value="1"/>
</dbReference>
<dbReference type="PANTHER" id="PTHR47806">
    <property type="entry name" value="50S RIBOSOMAL PROTEIN L3 GLUTAMINE METHYLTRANSFERASE"/>
    <property type="match status" value="1"/>
</dbReference>
<evidence type="ECO:0000256" key="2">
    <source>
        <dbReference type="ARBA" id="ARBA00022679"/>
    </source>
</evidence>
<keyword evidence="3" id="KW-0949">S-adenosyl-L-methionine</keyword>
<dbReference type="GO" id="GO:0005829">
    <property type="term" value="C:cytosol"/>
    <property type="evidence" value="ECO:0007669"/>
    <property type="project" value="TreeGrafter"/>
</dbReference>
<keyword evidence="1 5" id="KW-0489">Methyltransferase</keyword>
<dbReference type="SUPFAM" id="SSF53335">
    <property type="entry name" value="S-adenosyl-L-methionine-dependent methyltransferases"/>
    <property type="match status" value="1"/>
</dbReference>
<evidence type="ECO:0000259" key="4">
    <source>
        <dbReference type="Pfam" id="PF05175"/>
    </source>
</evidence>
<accession>A0A6S6U3H7</accession>
<dbReference type="InterPro" id="IPR029063">
    <property type="entry name" value="SAM-dependent_MTases_sf"/>
</dbReference>
<name>A0A6S6U3H7_9GAMM</name>
<dbReference type="EMBL" id="CACVAV010000417">
    <property type="protein sequence ID" value="CAA6826225.1"/>
    <property type="molecule type" value="Genomic_DNA"/>
</dbReference>
<dbReference type="InterPro" id="IPR017127">
    <property type="entry name" value="Ribosome_uL3_MTase"/>
</dbReference>
<gene>
    <name evidence="5" type="ORF">HELGO_WM63817</name>
</gene>
<dbReference type="GO" id="GO:0003676">
    <property type="term" value="F:nucleic acid binding"/>
    <property type="evidence" value="ECO:0007669"/>
    <property type="project" value="InterPro"/>
</dbReference>
<dbReference type="InterPro" id="IPR004556">
    <property type="entry name" value="HemK-like"/>
</dbReference>
<feature type="domain" description="Methyltransferase small" evidence="4">
    <location>
        <begin position="133"/>
        <end position="215"/>
    </location>
</feature>
<dbReference type="AlphaFoldDB" id="A0A6S6U3H7"/>